<dbReference type="Proteomes" id="UP000035929">
    <property type="component" value="Unassembled WGS sequence"/>
</dbReference>
<dbReference type="InterPro" id="IPR058292">
    <property type="entry name" value="DUF7986"/>
</dbReference>
<dbReference type="PATRIC" id="fig|270351.6.peg.3643"/>
<feature type="region of interest" description="Disordered" evidence="1">
    <location>
        <begin position="173"/>
        <end position="198"/>
    </location>
</feature>
<accession>A0A0J6S4E7</accession>
<evidence type="ECO:0000256" key="1">
    <source>
        <dbReference type="SAM" id="MobiDB-lite"/>
    </source>
</evidence>
<evidence type="ECO:0000313" key="3">
    <source>
        <dbReference type="Proteomes" id="UP000035929"/>
    </source>
</evidence>
<dbReference type="AlphaFoldDB" id="A0A0J6S4E7"/>
<protein>
    <submittedName>
        <fullName evidence="2">Uncharacterized protein</fullName>
    </submittedName>
</protein>
<dbReference type="EMBL" id="LABX01000244">
    <property type="protein sequence ID" value="KMO28524.1"/>
    <property type="molecule type" value="Genomic_DNA"/>
</dbReference>
<sequence>MDNAQLEDDTIFDMLCDVALFEPNQRGRRVFDSFLRDRLAALDPTEQDVARRMGDAFVSIFRVAERHAQAGLWLEDLMAAGRRFWLVDEGIEASAPQGLVIGMRLFEAGPFHAGFGIIVEPREDLVAFCTRAAARGDRLPIRHSLAAALYADDIQARSLTVVEEVDIPEAVVEAPMREAGAPQDTPMARPRRGRRQPK</sequence>
<dbReference type="Pfam" id="PF25948">
    <property type="entry name" value="DUF7986"/>
    <property type="match status" value="1"/>
</dbReference>
<feature type="compositionally biased region" description="Basic residues" evidence="1">
    <location>
        <begin position="189"/>
        <end position="198"/>
    </location>
</feature>
<evidence type="ECO:0000313" key="2">
    <source>
        <dbReference type="EMBL" id="KMO28524.1"/>
    </source>
</evidence>
<name>A0A0J6S4E7_9HYPH</name>
<proteinExistence type="predicted"/>
<gene>
    <name evidence="2" type="ORF">VP06_27280</name>
</gene>
<organism evidence="2 3">
    <name type="scientific">Methylobacterium aquaticum</name>
    <dbReference type="NCBI Taxonomy" id="270351"/>
    <lineage>
        <taxon>Bacteria</taxon>
        <taxon>Pseudomonadati</taxon>
        <taxon>Pseudomonadota</taxon>
        <taxon>Alphaproteobacteria</taxon>
        <taxon>Hyphomicrobiales</taxon>
        <taxon>Methylobacteriaceae</taxon>
        <taxon>Methylobacterium</taxon>
    </lineage>
</organism>
<reference evidence="2 3" key="1">
    <citation type="submission" date="2015-03" db="EMBL/GenBank/DDBJ databases">
        <title>Genome sequencing of Methylobacterium aquaticum DSM16371 type strain.</title>
        <authorList>
            <person name="Chaudhry V."/>
            <person name="Patil P.B."/>
        </authorList>
    </citation>
    <scope>NUCLEOTIDE SEQUENCE [LARGE SCALE GENOMIC DNA]</scope>
    <source>
        <strain evidence="2 3">DSM 16371</strain>
    </source>
</reference>
<comment type="caution">
    <text evidence="2">The sequence shown here is derived from an EMBL/GenBank/DDBJ whole genome shotgun (WGS) entry which is preliminary data.</text>
</comment>